<evidence type="ECO:0000313" key="2">
    <source>
        <dbReference type="Proteomes" id="UP000008037"/>
    </source>
</evidence>
<organism evidence="1 2">
    <name type="scientific">Nitrososphaera gargensis (strain Ga9.2)</name>
    <dbReference type="NCBI Taxonomy" id="1237085"/>
    <lineage>
        <taxon>Archaea</taxon>
        <taxon>Nitrososphaerota</taxon>
        <taxon>Nitrososphaeria</taxon>
        <taxon>Nitrososphaerales</taxon>
        <taxon>Nitrososphaeraceae</taxon>
        <taxon>Nitrososphaera</taxon>
    </lineage>
</organism>
<dbReference type="KEGG" id="nga:Ngar_c20500"/>
<dbReference type="RefSeq" id="WP_015019517.1">
    <property type="nucleotide sequence ID" value="NC_018719.1"/>
</dbReference>
<protein>
    <submittedName>
        <fullName evidence="1">Uncharacterized protein</fullName>
    </submittedName>
</protein>
<accession>K0IKJ5</accession>
<reference evidence="1 2" key="1">
    <citation type="journal article" date="2012" name="Environ. Microbiol.">
        <title>The genome of the ammonia-oxidizing Candidatus Nitrososphaera gargensis: insights into metabolic versatility and environmental adaptations.</title>
        <authorList>
            <person name="Spang A."/>
            <person name="Poehlein A."/>
            <person name="Offre P."/>
            <person name="Zumbragel S."/>
            <person name="Haider S."/>
            <person name="Rychlik N."/>
            <person name="Nowka B."/>
            <person name="Schmeisser C."/>
            <person name="Lebedeva E.V."/>
            <person name="Rattei T."/>
            <person name="Bohm C."/>
            <person name="Schmid M."/>
            <person name="Galushko A."/>
            <person name="Hatzenpichler R."/>
            <person name="Weinmaier T."/>
            <person name="Daniel R."/>
            <person name="Schleper C."/>
            <person name="Spieck E."/>
            <person name="Streit W."/>
            <person name="Wagner M."/>
        </authorList>
    </citation>
    <scope>NUCLEOTIDE SEQUENCE [LARGE SCALE GENOMIC DNA]</scope>
    <source>
        <strain evidence="2">Ga9.2</strain>
    </source>
</reference>
<dbReference type="BioCyc" id="CNIT1237085:G1324-2048-MONOMER"/>
<dbReference type="STRING" id="1237085.Ngar_c20500"/>
<dbReference type="Proteomes" id="UP000008037">
    <property type="component" value="Chromosome"/>
</dbReference>
<dbReference type="EMBL" id="CP002408">
    <property type="protein sequence ID" value="AFU58982.1"/>
    <property type="molecule type" value="Genomic_DNA"/>
</dbReference>
<dbReference type="GeneID" id="13795913"/>
<dbReference type="AlphaFoldDB" id="K0IKJ5"/>
<dbReference type="InParanoid" id="K0IKJ5"/>
<proteinExistence type="predicted"/>
<keyword evidence="2" id="KW-1185">Reference proteome</keyword>
<evidence type="ECO:0000313" key="1">
    <source>
        <dbReference type="EMBL" id="AFU58982.1"/>
    </source>
</evidence>
<name>K0IKJ5_NITGG</name>
<gene>
    <name evidence="1" type="ordered locus">Ngar_c20500</name>
</gene>
<dbReference type="HOGENOM" id="CLU_2271126_0_0_2"/>
<sequence length="102" mass="11683">MHPVSLIAGVLSVVWCFDTIDYDEQVSSYCTQTFVILDKWLNQLGREKGDEALKIIKEALRNNTKANITYYQEFAKEAKENGHVELASQNMLLARLYKGLLE</sequence>